<accession>A0ACC0Z4M9</accession>
<organism evidence="1 2">
    <name type="scientific">Pistacia integerrima</name>
    <dbReference type="NCBI Taxonomy" id="434235"/>
    <lineage>
        <taxon>Eukaryota</taxon>
        <taxon>Viridiplantae</taxon>
        <taxon>Streptophyta</taxon>
        <taxon>Embryophyta</taxon>
        <taxon>Tracheophyta</taxon>
        <taxon>Spermatophyta</taxon>
        <taxon>Magnoliopsida</taxon>
        <taxon>eudicotyledons</taxon>
        <taxon>Gunneridae</taxon>
        <taxon>Pentapetalae</taxon>
        <taxon>rosids</taxon>
        <taxon>malvids</taxon>
        <taxon>Sapindales</taxon>
        <taxon>Anacardiaceae</taxon>
        <taxon>Pistacia</taxon>
    </lineage>
</organism>
<dbReference type="Proteomes" id="UP001163603">
    <property type="component" value="Chromosome 3"/>
</dbReference>
<reference evidence="2" key="1">
    <citation type="journal article" date="2023" name="G3 (Bethesda)">
        <title>Genome assembly and association tests identify interacting loci associated with vigor, precocity, and sex in interspecific pistachio rootstocks.</title>
        <authorList>
            <person name="Palmer W."/>
            <person name="Jacygrad E."/>
            <person name="Sagayaradj S."/>
            <person name="Cavanaugh K."/>
            <person name="Han R."/>
            <person name="Bertier L."/>
            <person name="Beede B."/>
            <person name="Kafkas S."/>
            <person name="Golino D."/>
            <person name="Preece J."/>
            <person name="Michelmore R."/>
        </authorList>
    </citation>
    <scope>NUCLEOTIDE SEQUENCE [LARGE SCALE GENOMIC DNA]</scope>
</reference>
<sequence length="107" mass="11624">MAVLLLRHRKASAPGISSILRGHVESFGQTCLIGALVGVDVMIKKYSNCSGTTKFDFADLTHLLWTIEIVGMGGGKKVEQEREEVDGAKHKALTVEMADVTTDYDCL</sequence>
<protein>
    <submittedName>
        <fullName evidence="1">Uncharacterized protein</fullName>
    </submittedName>
</protein>
<dbReference type="EMBL" id="CM047738">
    <property type="protein sequence ID" value="KAJ0045759.1"/>
    <property type="molecule type" value="Genomic_DNA"/>
</dbReference>
<keyword evidence="2" id="KW-1185">Reference proteome</keyword>
<proteinExistence type="predicted"/>
<name>A0ACC0Z4M9_9ROSI</name>
<gene>
    <name evidence="1" type="ORF">Pint_03690</name>
</gene>
<comment type="caution">
    <text evidence="1">The sequence shown here is derived from an EMBL/GenBank/DDBJ whole genome shotgun (WGS) entry which is preliminary data.</text>
</comment>
<evidence type="ECO:0000313" key="1">
    <source>
        <dbReference type="EMBL" id="KAJ0045759.1"/>
    </source>
</evidence>
<evidence type="ECO:0000313" key="2">
    <source>
        <dbReference type="Proteomes" id="UP001163603"/>
    </source>
</evidence>